<dbReference type="SUPFAM" id="SSF48452">
    <property type="entry name" value="TPR-like"/>
    <property type="match status" value="1"/>
</dbReference>
<keyword evidence="1" id="KW-0732">Signal</keyword>
<dbReference type="EMBL" id="AJJU01000037">
    <property type="protein sequence ID" value="EID72405.1"/>
    <property type="molecule type" value="Genomic_DNA"/>
</dbReference>
<dbReference type="eggNOG" id="COG3118">
    <property type="taxonomic scope" value="Bacteria"/>
</dbReference>
<feature type="chain" id="PRO_5003634988" description="Thioredoxin domain-containing protein" evidence="1">
    <location>
        <begin position="23"/>
        <end position="263"/>
    </location>
</feature>
<dbReference type="InterPro" id="IPR036249">
    <property type="entry name" value="Thioredoxin-like_sf"/>
</dbReference>
<dbReference type="AlphaFoldDB" id="I0W7N9"/>
<dbReference type="InterPro" id="IPR011990">
    <property type="entry name" value="TPR-like_helical_dom_sf"/>
</dbReference>
<evidence type="ECO:0008006" key="4">
    <source>
        <dbReference type="Google" id="ProtNLM"/>
    </source>
</evidence>
<evidence type="ECO:0000313" key="2">
    <source>
        <dbReference type="EMBL" id="EID72405.1"/>
    </source>
</evidence>
<dbReference type="RefSeq" id="WP_008241346.1">
    <property type="nucleotide sequence ID" value="NZ_AJJU01000037.1"/>
</dbReference>
<dbReference type="Gene3D" id="1.25.40.10">
    <property type="entry name" value="Tetratricopeptide repeat domain"/>
    <property type="match status" value="1"/>
</dbReference>
<sequence>MKIQLFYLTMVIMLLNSKSISAQNYDFSLVDMDTNKKVAFNDIYKTYNLDRNKPTLLISWSGSWCSYCIDLIERYQKADLTMINLITVNIDNEADRNTTINKGYHKNWKKSVNMYGTLKEDDKGFNYYFNVGRAPLILAFIEGYVSDVVMSYSIYPYKLVSSGYITNINFIWNSSSDLNSYAWDHYLNENNPEKLKEAIRWVNRSIELKKEYHNTDTLASLLFKTGEYVQALKTAKEAIEIAQKNNQDYKSTTDLIQKIIEKM</sequence>
<dbReference type="SUPFAM" id="SSF52833">
    <property type="entry name" value="Thioredoxin-like"/>
    <property type="match status" value="1"/>
</dbReference>
<organism evidence="2 3">
    <name type="scientific">Imtechella halotolerans K1</name>
    <dbReference type="NCBI Taxonomy" id="946077"/>
    <lineage>
        <taxon>Bacteria</taxon>
        <taxon>Pseudomonadati</taxon>
        <taxon>Bacteroidota</taxon>
        <taxon>Flavobacteriia</taxon>
        <taxon>Flavobacteriales</taxon>
        <taxon>Flavobacteriaceae</taxon>
        <taxon>Imtechella</taxon>
    </lineage>
</organism>
<reference evidence="2 3" key="1">
    <citation type="journal article" date="2012" name="J. Bacteriol.">
        <title>Genome Sequence of the Halotolerant Bacterium Imtechella halotolerans K1T.</title>
        <authorList>
            <person name="Kumar S."/>
            <person name="Vikram S."/>
            <person name="Subramanian S."/>
            <person name="Raghava G.P."/>
            <person name="Pinnaka A.K."/>
        </authorList>
    </citation>
    <scope>NUCLEOTIDE SEQUENCE [LARGE SCALE GENOMIC DNA]</scope>
    <source>
        <strain evidence="2 3">K1</strain>
    </source>
</reference>
<accession>I0W7N9</accession>
<name>I0W7N9_9FLAO</name>
<dbReference type="Gene3D" id="3.40.30.10">
    <property type="entry name" value="Glutaredoxin"/>
    <property type="match status" value="1"/>
</dbReference>
<dbReference type="STRING" id="946077.W5A_12896"/>
<feature type="signal peptide" evidence="1">
    <location>
        <begin position="1"/>
        <end position="22"/>
    </location>
</feature>
<evidence type="ECO:0000256" key="1">
    <source>
        <dbReference type="SAM" id="SignalP"/>
    </source>
</evidence>
<gene>
    <name evidence="2" type="ORF">W5A_12896</name>
</gene>
<dbReference type="OrthoDB" id="645813at2"/>
<protein>
    <recommendedName>
        <fullName evidence="4">Thioredoxin domain-containing protein</fullName>
    </recommendedName>
</protein>
<keyword evidence="3" id="KW-1185">Reference proteome</keyword>
<evidence type="ECO:0000313" key="3">
    <source>
        <dbReference type="Proteomes" id="UP000005938"/>
    </source>
</evidence>
<proteinExistence type="predicted"/>
<dbReference type="Proteomes" id="UP000005938">
    <property type="component" value="Unassembled WGS sequence"/>
</dbReference>
<comment type="caution">
    <text evidence="2">The sequence shown here is derived from an EMBL/GenBank/DDBJ whole genome shotgun (WGS) entry which is preliminary data.</text>
</comment>